<keyword evidence="1" id="KW-0812">Transmembrane</keyword>
<organism evidence="2 3">
    <name type="scientific">Bifidobacterium stellenboschense</name>
    <dbReference type="NCBI Taxonomy" id="762211"/>
    <lineage>
        <taxon>Bacteria</taxon>
        <taxon>Bacillati</taxon>
        <taxon>Actinomycetota</taxon>
        <taxon>Actinomycetes</taxon>
        <taxon>Bifidobacteriales</taxon>
        <taxon>Bifidobacteriaceae</taxon>
        <taxon>Bifidobacterium</taxon>
    </lineage>
</organism>
<dbReference type="RefSeq" id="WP_051922920.1">
    <property type="nucleotide sequence ID" value="NZ_JGZP01000014.1"/>
</dbReference>
<dbReference type="AlphaFoldDB" id="A0A087DMT1"/>
<feature type="transmembrane region" description="Helical" evidence="1">
    <location>
        <begin position="94"/>
        <end position="115"/>
    </location>
</feature>
<accession>A0A087DMT1</accession>
<keyword evidence="1" id="KW-1133">Transmembrane helix</keyword>
<sequence length="161" mass="17854">MLFNADGNGSGLYLFILPFLAALLGGSVYADERLSGRVRAVLPREGRSTVLRTSMLTGVSWLMEQIVMMAVSVGLAVLLLVNCGLSFGQVAPPVIAFFALAKWLVEPFAGNWTRYVYYFWYPISPSWHMVLVQQIVPFCGYCLLLFCANAIAFSRTDRLEA</sequence>
<keyword evidence="3" id="KW-1185">Reference proteome</keyword>
<evidence type="ECO:0000313" key="3">
    <source>
        <dbReference type="Proteomes" id="UP000029004"/>
    </source>
</evidence>
<evidence type="ECO:0000256" key="1">
    <source>
        <dbReference type="SAM" id="Phobius"/>
    </source>
</evidence>
<feature type="transmembrane region" description="Helical" evidence="1">
    <location>
        <begin position="66"/>
        <end position="87"/>
    </location>
</feature>
<reference evidence="2 3" key="1">
    <citation type="submission" date="2014-03" db="EMBL/GenBank/DDBJ databases">
        <title>Genomics of Bifidobacteria.</title>
        <authorList>
            <person name="Ventura M."/>
            <person name="Milani C."/>
            <person name="Lugli G.A."/>
        </authorList>
    </citation>
    <scope>NUCLEOTIDE SEQUENCE [LARGE SCALE GENOMIC DNA]</scope>
    <source>
        <strain evidence="2 3">DSM 23968</strain>
    </source>
</reference>
<dbReference type="EMBL" id="JGZP01000014">
    <property type="protein sequence ID" value="KFI96831.1"/>
    <property type="molecule type" value="Genomic_DNA"/>
</dbReference>
<feature type="transmembrane region" description="Helical" evidence="1">
    <location>
        <begin position="135"/>
        <end position="153"/>
    </location>
</feature>
<comment type="caution">
    <text evidence="2">The sequence shown here is derived from an EMBL/GenBank/DDBJ whole genome shotgun (WGS) entry which is preliminary data.</text>
</comment>
<dbReference type="OrthoDB" id="3229065at2"/>
<dbReference type="Proteomes" id="UP000029004">
    <property type="component" value="Unassembled WGS sequence"/>
</dbReference>
<name>A0A087DMT1_9BIFI</name>
<proteinExistence type="predicted"/>
<feature type="transmembrane region" description="Helical" evidence="1">
    <location>
        <begin position="12"/>
        <end position="30"/>
    </location>
</feature>
<protein>
    <submittedName>
        <fullName evidence="2">Cation efflux system protein</fullName>
    </submittedName>
</protein>
<dbReference type="STRING" id="762211.BSTEL_1739"/>
<keyword evidence="1" id="KW-0472">Membrane</keyword>
<gene>
    <name evidence="2" type="ORF">BSTEL_1739</name>
</gene>
<dbReference type="eggNOG" id="ENOG5032CA2">
    <property type="taxonomic scope" value="Bacteria"/>
</dbReference>
<evidence type="ECO:0000313" key="2">
    <source>
        <dbReference type="EMBL" id="KFI96831.1"/>
    </source>
</evidence>